<evidence type="ECO:0000313" key="2">
    <source>
        <dbReference type="EMBL" id="CAE4625154.1"/>
    </source>
</evidence>
<gene>
    <name evidence="2" type="ORF">DBRI00130_LOCUS24328</name>
</gene>
<evidence type="ECO:0000256" key="1">
    <source>
        <dbReference type="SAM" id="MobiDB-lite"/>
    </source>
</evidence>
<proteinExistence type="predicted"/>
<accession>A0A7S4VQJ2</accession>
<reference evidence="2" key="1">
    <citation type="submission" date="2021-01" db="EMBL/GenBank/DDBJ databases">
        <authorList>
            <person name="Corre E."/>
            <person name="Pelletier E."/>
            <person name="Niang G."/>
            <person name="Scheremetjew M."/>
            <person name="Finn R."/>
            <person name="Kale V."/>
            <person name="Holt S."/>
            <person name="Cochrane G."/>
            <person name="Meng A."/>
            <person name="Brown T."/>
            <person name="Cohen L."/>
        </authorList>
    </citation>
    <scope>NUCLEOTIDE SEQUENCE</scope>
    <source>
        <strain evidence="2">GSO104</strain>
    </source>
</reference>
<organism evidence="2">
    <name type="scientific">Ditylum brightwellii</name>
    <dbReference type="NCBI Taxonomy" id="49249"/>
    <lineage>
        <taxon>Eukaryota</taxon>
        <taxon>Sar</taxon>
        <taxon>Stramenopiles</taxon>
        <taxon>Ochrophyta</taxon>
        <taxon>Bacillariophyta</taxon>
        <taxon>Mediophyceae</taxon>
        <taxon>Lithodesmiophycidae</taxon>
        <taxon>Lithodesmiales</taxon>
        <taxon>Lithodesmiaceae</taxon>
        <taxon>Ditylum</taxon>
    </lineage>
</organism>
<dbReference type="EMBL" id="HBNS01030999">
    <property type="protein sequence ID" value="CAE4625154.1"/>
    <property type="molecule type" value="Transcribed_RNA"/>
</dbReference>
<protein>
    <submittedName>
        <fullName evidence="2">Uncharacterized protein</fullName>
    </submittedName>
</protein>
<feature type="region of interest" description="Disordered" evidence="1">
    <location>
        <begin position="1"/>
        <end position="52"/>
    </location>
</feature>
<name>A0A7S4VQJ2_9STRA</name>
<dbReference type="AlphaFoldDB" id="A0A7S4VQJ2"/>
<sequence length="104" mass="11467">MRGRAKRPPHERYGIPPPTLSSSSSNEDAELANKPRRKAPPCPPLPLMEGGQTGMKMRLSEEVLGTLKNGGDYEEDDDWRYLLPDGWSCPINNLACVVSAGKIF</sequence>